<keyword evidence="2" id="KW-1003">Cell membrane</keyword>
<evidence type="ECO:0000259" key="7">
    <source>
        <dbReference type="Pfam" id="PF03772"/>
    </source>
</evidence>
<feature type="domain" description="ComEC/Rec2-related protein" evidence="7">
    <location>
        <begin position="126"/>
        <end position="353"/>
    </location>
</feature>
<dbReference type="AlphaFoldDB" id="A0A1F7XX74"/>
<name>A0A1F7XX74_9BACT</name>
<protein>
    <recommendedName>
        <fullName evidence="7">ComEC/Rec2-related protein domain-containing protein</fullName>
    </recommendedName>
</protein>
<evidence type="ECO:0000313" key="8">
    <source>
        <dbReference type="EMBL" id="OGM19319.1"/>
    </source>
</evidence>
<comment type="subcellular location">
    <subcellularLocation>
        <location evidence="1">Cell membrane</location>
        <topology evidence="1">Multi-pass membrane protein</topology>
    </subcellularLocation>
</comment>
<dbReference type="PANTHER" id="PTHR30619:SF1">
    <property type="entry name" value="RECOMBINATION PROTEIN 2"/>
    <property type="match status" value="1"/>
</dbReference>
<evidence type="ECO:0000256" key="3">
    <source>
        <dbReference type="ARBA" id="ARBA00022692"/>
    </source>
</evidence>
<dbReference type="Pfam" id="PF03772">
    <property type="entry name" value="Competence"/>
    <property type="match status" value="1"/>
</dbReference>
<evidence type="ECO:0000256" key="1">
    <source>
        <dbReference type="ARBA" id="ARBA00004651"/>
    </source>
</evidence>
<evidence type="ECO:0000256" key="6">
    <source>
        <dbReference type="SAM" id="Phobius"/>
    </source>
</evidence>
<sequence>MRYLLWIVLIFLLAIRFVYFYKTQRSYPNGTKVRITDRISSEPIRYEKSQYLKLHGLKIYLPLYPEITYGDRVVIEGLVEKDKLKEAKLVSVSENENYLYLFRENIINFYHESLPQPHSALVAGTVVGSKSDIQQEFWESLKKSGTAHVVVASGMNVSLVAGFLISILAGIVNRKKALIFSLIGVWVYAIFAGFDAPIIRAAIMGSIAFSAQELGRLGSSFRALLISAAAMLLINPGWISDLGFILSFAATLSLILFESKVRRYVRFMPSLIKEGFSTSFAAQILIAPILFFTFGQFNILSPFINALVLWTIPYITIIGMIGGVAGLIVPPVGKLILYLTYPLTSWFTAVIQLF</sequence>
<proteinExistence type="predicted"/>
<evidence type="ECO:0000256" key="2">
    <source>
        <dbReference type="ARBA" id="ARBA00022475"/>
    </source>
</evidence>
<feature type="transmembrane region" description="Helical" evidence="6">
    <location>
        <begin position="149"/>
        <end position="171"/>
    </location>
</feature>
<feature type="transmembrane region" description="Helical" evidence="6">
    <location>
        <begin position="276"/>
        <end position="297"/>
    </location>
</feature>
<feature type="transmembrane region" description="Helical" evidence="6">
    <location>
        <begin position="178"/>
        <end position="203"/>
    </location>
</feature>
<keyword evidence="3 6" id="KW-0812">Transmembrane</keyword>
<keyword evidence="4 6" id="KW-1133">Transmembrane helix</keyword>
<evidence type="ECO:0000256" key="4">
    <source>
        <dbReference type="ARBA" id="ARBA00022989"/>
    </source>
</evidence>
<comment type="caution">
    <text evidence="8">The sequence shown here is derived from an EMBL/GenBank/DDBJ whole genome shotgun (WGS) entry which is preliminary data.</text>
</comment>
<dbReference type="GO" id="GO:0005886">
    <property type="term" value="C:plasma membrane"/>
    <property type="evidence" value="ECO:0007669"/>
    <property type="project" value="UniProtKB-SubCell"/>
</dbReference>
<evidence type="ECO:0000256" key="5">
    <source>
        <dbReference type="ARBA" id="ARBA00023136"/>
    </source>
</evidence>
<reference evidence="8 9" key="1">
    <citation type="journal article" date="2016" name="Nat. Commun.">
        <title>Thousands of microbial genomes shed light on interconnected biogeochemical processes in an aquifer system.</title>
        <authorList>
            <person name="Anantharaman K."/>
            <person name="Brown C.T."/>
            <person name="Hug L.A."/>
            <person name="Sharon I."/>
            <person name="Castelle C.J."/>
            <person name="Probst A.J."/>
            <person name="Thomas B.C."/>
            <person name="Singh A."/>
            <person name="Wilkins M.J."/>
            <person name="Karaoz U."/>
            <person name="Brodie E.L."/>
            <person name="Williams K.H."/>
            <person name="Hubbard S.S."/>
            <person name="Banfield J.F."/>
        </authorList>
    </citation>
    <scope>NUCLEOTIDE SEQUENCE [LARGE SCALE GENOMIC DNA]</scope>
</reference>
<dbReference type="Proteomes" id="UP000176741">
    <property type="component" value="Unassembled WGS sequence"/>
</dbReference>
<feature type="transmembrane region" description="Helical" evidence="6">
    <location>
        <begin position="335"/>
        <end position="353"/>
    </location>
</feature>
<dbReference type="PANTHER" id="PTHR30619">
    <property type="entry name" value="DNA INTERNALIZATION/COMPETENCE PROTEIN COMEC/REC2"/>
    <property type="match status" value="1"/>
</dbReference>
<feature type="transmembrane region" description="Helical" evidence="6">
    <location>
        <begin position="223"/>
        <end position="256"/>
    </location>
</feature>
<keyword evidence="5 6" id="KW-0472">Membrane</keyword>
<evidence type="ECO:0000313" key="9">
    <source>
        <dbReference type="Proteomes" id="UP000176741"/>
    </source>
</evidence>
<dbReference type="NCBIfam" id="TIGR00360">
    <property type="entry name" value="ComEC_N-term"/>
    <property type="match status" value="1"/>
</dbReference>
<accession>A0A1F7XX74</accession>
<dbReference type="InterPro" id="IPR052159">
    <property type="entry name" value="Competence_DNA_uptake"/>
</dbReference>
<dbReference type="InterPro" id="IPR004477">
    <property type="entry name" value="ComEC_N"/>
</dbReference>
<feature type="transmembrane region" description="Helical" evidence="6">
    <location>
        <begin position="303"/>
        <end position="328"/>
    </location>
</feature>
<dbReference type="EMBL" id="MGGD01000073">
    <property type="protein sequence ID" value="OGM19319.1"/>
    <property type="molecule type" value="Genomic_DNA"/>
</dbReference>
<gene>
    <name evidence="8" type="ORF">A2771_03290</name>
</gene>
<organism evidence="8 9">
    <name type="scientific">Candidatus Woesebacteria bacterium RIFCSPHIGHO2_01_FULL_38_26b</name>
    <dbReference type="NCBI Taxonomy" id="1802491"/>
    <lineage>
        <taxon>Bacteria</taxon>
        <taxon>Candidatus Woeseibacteriota</taxon>
    </lineage>
</organism>